<keyword evidence="2" id="KW-1185">Reference proteome</keyword>
<dbReference type="EMBL" id="JAHKRT010000007">
    <property type="protein sequence ID" value="MBU3078862.1"/>
    <property type="molecule type" value="Genomic_DNA"/>
</dbReference>
<gene>
    <name evidence="1" type="ORF">KOF26_13395</name>
</gene>
<dbReference type="InterPro" id="IPR058085">
    <property type="entry name" value="PP_RS20740-like"/>
</dbReference>
<evidence type="ECO:0000313" key="1">
    <source>
        <dbReference type="EMBL" id="MBU3078862.1"/>
    </source>
</evidence>
<dbReference type="Proteomes" id="UP000776276">
    <property type="component" value="Unassembled WGS sequence"/>
</dbReference>
<protein>
    <submittedName>
        <fullName evidence="1">Uncharacterized protein</fullName>
    </submittedName>
</protein>
<proteinExistence type="predicted"/>
<dbReference type="NCBIfam" id="NF047698">
    <property type="entry name" value="PP_RS20740_fam"/>
    <property type="match status" value="1"/>
</dbReference>
<reference evidence="1 2" key="1">
    <citation type="submission" date="2021-06" db="EMBL/GenBank/DDBJ databases">
        <title>Sphingomonas sp. XMGL2, whole genome shotgun sequencing project.</title>
        <authorList>
            <person name="Zhao G."/>
            <person name="Shen L."/>
        </authorList>
    </citation>
    <scope>NUCLEOTIDE SEQUENCE [LARGE SCALE GENOMIC DNA]</scope>
    <source>
        <strain evidence="1 2">XMGL2</strain>
    </source>
</reference>
<evidence type="ECO:0000313" key="2">
    <source>
        <dbReference type="Proteomes" id="UP000776276"/>
    </source>
</evidence>
<comment type="caution">
    <text evidence="1">The sequence shown here is derived from an EMBL/GenBank/DDBJ whole genome shotgun (WGS) entry which is preliminary data.</text>
</comment>
<dbReference type="RefSeq" id="WP_216325865.1">
    <property type="nucleotide sequence ID" value="NZ_JAHKRT010000007.1"/>
</dbReference>
<sequence length="393" mass="43339">MDEFSDADIVGRIAHRPVAEEPAPRPFKPWHRPRKQWIRRYQWHDSLVDMLRETHFPADARVMRYLSLPGEDLLDVRVLREACEQAGVDLRFTGLNAVGAGSARDVQLNIAESEVRGLSGIHKGSAILRERFETVANTRSLAFAEVRDGGPFHAVNIDLCDHLALRPQDGGGHTIIDALAEVIQLQLQHAMHPWLLFLTTRVAPDQIDARNLAALIRAVTDNVATSAAFGDRTAALLRAEADGLQAALDDPASLDPQAFMNLFALGFGKWLLRFVGAANPGRTLRMLPSCFYAVRPDRPDMLSLGFRCDVPRAPAQDRYALVGERWADPVAAEVNHAMGLLDETERLMDLDATLAGDHQLMEAVTIESAALLRAAHYDVDGNPGYRGWLDAAA</sequence>
<name>A0ABS6BMK2_9SPHN</name>
<accession>A0ABS6BMK2</accession>
<organism evidence="1 2">
    <name type="scientific">Sphingomonas quercus</name>
    <dbReference type="NCBI Taxonomy" id="2842451"/>
    <lineage>
        <taxon>Bacteria</taxon>
        <taxon>Pseudomonadati</taxon>
        <taxon>Pseudomonadota</taxon>
        <taxon>Alphaproteobacteria</taxon>
        <taxon>Sphingomonadales</taxon>
        <taxon>Sphingomonadaceae</taxon>
        <taxon>Sphingomonas</taxon>
    </lineage>
</organism>